<dbReference type="GO" id="GO:0048715">
    <property type="term" value="P:negative regulation of oligodendrocyte differentiation"/>
    <property type="evidence" value="ECO:0007669"/>
    <property type="project" value="TreeGrafter"/>
</dbReference>
<dbReference type="InterPro" id="IPR014768">
    <property type="entry name" value="GBD/FH3_dom"/>
</dbReference>
<dbReference type="GO" id="GO:0090263">
    <property type="term" value="P:positive regulation of canonical Wnt signaling pathway"/>
    <property type="evidence" value="ECO:0007669"/>
    <property type="project" value="TreeGrafter"/>
</dbReference>
<feature type="coiled-coil region" evidence="3">
    <location>
        <begin position="687"/>
        <end position="714"/>
    </location>
</feature>
<dbReference type="InterPro" id="IPR010473">
    <property type="entry name" value="GTPase-bd"/>
</dbReference>
<dbReference type="Pfam" id="PF02181">
    <property type="entry name" value="FH2"/>
    <property type="match status" value="1"/>
</dbReference>
<dbReference type="PROSITE" id="PS51231">
    <property type="entry name" value="DAD"/>
    <property type="match status" value="1"/>
</dbReference>
<dbReference type="PANTHER" id="PTHR45725">
    <property type="entry name" value="FORMIN HOMOLOGY 2 FAMILY MEMBER"/>
    <property type="match status" value="1"/>
</dbReference>
<feature type="domain" description="DAD" evidence="5">
    <location>
        <begin position="1015"/>
        <end position="1049"/>
    </location>
</feature>
<reference evidence="8 9" key="1">
    <citation type="journal article" date="2020" name="Nature">
        <title>Six reference-quality genomes reveal evolution of bat adaptations.</title>
        <authorList>
            <person name="Jebb D."/>
            <person name="Huang Z."/>
            <person name="Pippel M."/>
            <person name="Hughes G.M."/>
            <person name="Lavrichenko K."/>
            <person name="Devanna P."/>
            <person name="Winkler S."/>
            <person name="Jermiin L.S."/>
            <person name="Skirmuntt E.C."/>
            <person name="Katzourakis A."/>
            <person name="Burkitt-Gray L."/>
            <person name="Ray D.A."/>
            <person name="Sullivan K.A.M."/>
            <person name="Roscito J.G."/>
            <person name="Kirilenko B.M."/>
            <person name="Davalos L.M."/>
            <person name="Corthals A.P."/>
            <person name="Power M.L."/>
            <person name="Jones G."/>
            <person name="Ransome R.D."/>
            <person name="Dechmann D.K.N."/>
            <person name="Locatelli A.G."/>
            <person name="Puechmaille S.J."/>
            <person name="Fedrigo O."/>
            <person name="Jarvis E.D."/>
            <person name="Hiller M."/>
            <person name="Vernes S.C."/>
            <person name="Myers E.W."/>
            <person name="Teeling E.C."/>
        </authorList>
    </citation>
    <scope>NUCLEOTIDE SEQUENCE [LARGE SCALE GENOMIC DNA]</scope>
    <source>
        <strain evidence="8">Bat1K_MPI-CBG_1</strain>
    </source>
</reference>
<feature type="domain" description="GBD/FH3" evidence="6">
    <location>
        <begin position="40"/>
        <end position="416"/>
    </location>
</feature>
<dbReference type="FunFam" id="1.10.238.150:FF:000001">
    <property type="entry name" value="Dishevelled associated activator of morphogenesis 1"/>
    <property type="match status" value="1"/>
</dbReference>
<dbReference type="SMART" id="SM01139">
    <property type="entry name" value="Drf_FH3"/>
    <property type="match status" value="1"/>
</dbReference>
<dbReference type="GO" id="GO:0030036">
    <property type="term" value="P:actin cytoskeleton organization"/>
    <property type="evidence" value="ECO:0007669"/>
    <property type="project" value="InterPro"/>
</dbReference>
<dbReference type="FunFam" id="1.25.10.10:FF:000012">
    <property type="entry name" value="Dishevelled associated activator of morphogenesis 2"/>
    <property type="match status" value="1"/>
</dbReference>
<name>A0A834EE18_9CHIR</name>
<dbReference type="FunFam" id="1.20.58.2220:FF:000002">
    <property type="entry name" value="Dishevelled associated activator of morphogenesis 1"/>
    <property type="match status" value="1"/>
</dbReference>
<evidence type="ECO:0000259" key="5">
    <source>
        <dbReference type="PROSITE" id="PS51231"/>
    </source>
</evidence>
<dbReference type="SUPFAM" id="SSF48371">
    <property type="entry name" value="ARM repeat"/>
    <property type="match status" value="1"/>
</dbReference>
<evidence type="ECO:0000256" key="3">
    <source>
        <dbReference type="SAM" id="Coils"/>
    </source>
</evidence>
<protein>
    <submittedName>
        <fullName evidence="8">Dishevelled associated activator of morphogenesis 2</fullName>
    </submittedName>
</protein>
<dbReference type="SMART" id="SM00498">
    <property type="entry name" value="FH2"/>
    <property type="match status" value="1"/>
</dbReference>
<dbReference type="Gene3D" id="1.10.238.150">
    <property type="entry name" value="Formin, FH3 diaphanous domain"/>
    <property type="match status" value="1"/>
</dbReference>
<feature type="domain" description="FH2" evidence="7">
    <location>
        <begin position="594"/>
        <end position="993"/>
    </location>
</feature>
<evidence type="ECO:0000259" key="6">
    <source>
        <dbReference type="PROSITE" id="PS51232"/>
    </source>
</evidence>
<dbReference type="Pfam" id="PF06367">
    <property type="entry name" value="Drf_FH3"/>
    <property type="match status" value="1"/>
</dbReference>
<dbReference type="SUPFAM" id="SSF101447">
    <property type="entry name" value="Formin homology 2 domain (FH2 domain)"/>
    <property type="match status" value="1"/>
</dbReference>
<evidence type="ECO:0000313" key="9">
    <source>
        <dbReference type="Proteomes" id="UP000664940"/>
    </source>
</evidence>
<dbReference type="AlphaFoldDB" id="A0A834EE18"/>
<comment type="caution">
    <text evidence="8">The sequence shown here is derived from an EMBL/GenBank/DDBJ whole genome shotgun (WGS) entry which is preliminary data.</text>
</comment>
<dbReference type="SMART" id="SM01140">
    <property type="entry name" value="Drf_GBD"/>
    <property type="match status" value="1"/>
</dbReference>
<proteinExistence type="inferred from homology"/>
<feature type="coiled-coil region" evidence="3">
    <location>
        <begin position="964"/>
        <end position="1000"/>
    </location>
</feature>
<feature type="coiled-coil region" evidence="3">
    <location>
        <begin position="434"/>
        <end position="510"/>
    </location>
</feature>
<dbReference type="GO" id="GO:0016055">
    <property type="term" value="P:Wnt signaling pathway"/>
    <property type="evidence" value="ECO:0007669"/>
    <property type="project" value="UniProtKB-KW"/>
</dbReference>
<dbReference type="InterPro" id="IPR016024">
    <property type="entry name" value="ARM-type_fold"/>
</dbReference>
<dbReference type="GO" id="GO:0003779">
    <property type="term" value="F:actin binding"/>
    <property type="evidence" value="ECO:0007669"/>
    <property type="project" value="InterPro"/>
</dbReference>
<keyword evidence="1" id="KW-0879">Wnt signaling pathway</keyword>
<evidence type="ECO:0000256" key="2">
    <source>
        <dbReference type="ARBA" id="ARBA00023449"/>
    </source>
</evidence>
<comment type="similarity">
    <text evidence="2">Belongs to the formin homology family.</text>
</comment>
<dbReference type="Proteomes" id="UP000664940">
    <property type="component" value="Unassembled WGS sequence"/>
</dbReference>
<gene>
    <name evidence="8" type="ORF">HJG60_003584</name>
</gene>
<dbReference type="Gene3D" id="1.20.58.2220">
    <property type="entry name" value="Formin, FH2 domain"/>
    <property type="match status" value="1"/>
</dbReference>
<sequence>MAPRKRSRHGLGFLCCFGGGDLPEINLRDSSPLQYMEFSSPIPNAEELNVRFAELVDELDLTDKNREAVFALPPEKKWQIYCSKKKEQEDPNKTATSWPDYYIDRINSMAAMQSLYAFDEEETEMRSQVVEDLKTALRTQPMRFVTRFIELDGLTCLLNFLRSMDHATCESRIHTSLIGCIKALMNNSQGRAHVLAQPEAISTIAQSLRTENSKTKVAVLEILGAVCLVPGGHKKVLQAMLHYQVYAAERTRFQTLLNELDRSLGRYRDEVNLKTAIMSFINAVLNAGAGEDNLEFRLHLRYEFLMLGIQPVIDKLRQHENAILDKHLDFFEMVRNEDDLELARRFDMVHIDTKSASQMFELIHRKLKHTEAYPCLLSVLHHCLQMPYKRNGGYLQQWQLLDRILQQIVLQDERGVDPDMAPLENFNVKNIVNMLINENEVKQWRDQAEKFRKEHMELVSKLERKERECETKTLEKEEMMRTLNKMKDKLARESQELRQARGQVAELVAQLSEISTGPISSPPPPGGPLTLSSSMTTNDLPPPAPPLPFSCCPPPPPPLPPVGPPTPPGAPPCFSMGLPLPPDPFPSSDVPLRKKCVPQPSHPLKSFNWVKLNEERVPGTVWNEIDDMQVFRILDLEDFEKMFSAYQRHQKELGSTEDIYLASRKVKELSVIDGRRAQNCIILLSKLKLSNEEIRQAVLKMDEQEDLAKDMLEQLLKFIPEKSDIDLLEEHKHEIERMARADRFLYEMSRIDHYQQRLQALFFKKKFQERLAEAKPKVEAILLASQELIRSKRLKQMLEVVLAIGNFMNKGQRGGAYGFRVASLNKIVDTKSSIDRNISLLHYLIMILEKHFPDILNMPSELQHLPEAAKVNLAELEKEVGNLRKGLRAVEVELEYQKHQLREPNDKFVPVMSDFITVSSFSFSELEDQLNESRDKFSKALMHFGEQDSKMQPDEFFGIFDTFLQAFSEARQDLEAMRRRKEEEERRARMEAMLKEQRERERWQRQRKVHAGSALEEGGEFDDLVSALRSGEVFDKDLCKLKRSRKRPGGQALEVTRERAINRLNY</sequence>
<organism evidence="8 9">
    <name type="scientific">Phyllostomus discolor</name>
    <name type="common">pale spear-nosed bat</name>
    <dbReference type="NCBI Taxonomy" id="89673"/>
    <lineage>
        <taxon>Eukaryota</taxon>
        <taxon>Metazoa</taxon>
        <taxon>Chordata</taxon>
        <taxon>Craniata</taxon>
        <taxon>Vertebrata</taxon>
        <taxon>Euteleostomi</taxon>
        <taxon>Mammalia</taxon>
        <taxon>Eutheria</taxon>
        <taxon>Laurasiatheria</taxon>
        <taxon>Chiroptera</taxon>
        <taxon>Yangochiroptera</taxon>
        <taxon>Phyllostomidae</taxon>
        <taxon>Phyllostominae</taxon>
        <taxon>Phyllostomus</taxon>
    </lineage>
</organism>
<dbReference type="InterPro" id="IPR010472">
    <property type="entry name" value="FH3_dom"/>
</dbReference>
<dbReference type="PROSITE" id="PS51444">
    <property type="entry name" value="FH2"/>
    <property type="match status" value="1"/>
</dbReference>
<dbReference type="GO" id="GO:0031267">
    <property type="term" value="F:small GTPase binding"/>
    <property type="evidence" value="ECO:0007669"/>
    <property type="project" value="InterPro"/>
</dbReference>
<dbReference type="InterPro" id="IPR011989">
    <property type="entry name" value="ARM-like"/>
</dbReference>
<dbReference type="Gene3D" id="1.25.10.10">
    <property type="entry name" value="Leucine-rich Repeat Variant"/>
    <property type="match status" value="1"/>
</dbReference>
<evidence type="ECO:0000256" key="1">
    <source>
        <dbReference type="ARBA" id="ARBA00022687"/>
    </source>
</evidence>
<keyword evidence="3" id="KW-0175">Coiled coil</keyword>
<accession>A0A834EE18</accession>
<evidence type="ECO:0000256" key="4">
    <source>
        <dbReference type="SAM" id="MobiDB-lite"/>
    </source>
</evidence>
<dbReference type="InterPro" id="IPR051425">
    <property type="entry name" value="Formin_Homology"/>
</dbReference>
<dbReference type="PROSITE" id="PS51232">
    <property type="entry name" value="GBD_FH3"/>
    <property type="match status" value="1"/>
</dbReference>
<dbReference type="PANTHER" id="PTHR45725:SF7">
    <property type="entry name" value="DISHEVELED-ASSOCIATED ACTIVATOR OF MORPHOGENESIS 2"/>
    <property type="match status" value="1"/>
</dbReference>
<evidence type="ECO:0000313" key="8">
    <source>
        <dbReference type="EMBL" id="KAF6113376.1"/>
    </source>
</evidence>
<evidence type="ECO:0000259" key="7">
    <source>
        <dbReference type="PROSITE" id="PS51444"/>
    </source>
</evidence>
<dbReference type="GO" id="GO:2000050">
    <property type="term" value="P:regulation of non-canonical Wnt signaling pathway"/>
    <property type="evidence" value="ECO:0007669"/>
    <property type="project" value="TreeGrafter"/>
</dbReference>
<dbReference type="InterPro" id="IPR015425">
    <property type="entry name" value="FH2_Formin"/>
</dbReference>
<feature type="region of interest" description="Disordered" evidence="4">
    <location>
        <begin position="515"/>
        <end position="540"/>
    </location>
</feature>
<dbReference type="Pfam" id="PF06371">
    <property type="entry name" value="Drf_GBD"/>
    <property type="match status" value="1"/>
</dbReference>
<dbReference type="InterPro" id="IPR042201">
    <property type="entry name" value="FH2_Formin_sf"/>
</dbReference>
<dbReference type="EMBL" id="JABVXQ010000004">
    <property type="protein sequence ID" value="KAF6113376.1"/>
    <property type="molecule type" value="Genomic_DNA"/>
</dbReference>
<dbReference type="InterPro" id="IPR014767">
    <property type="entry name" value="DAD_dom"/>
</dbReference>